<evidence type="ECO:0000313" key="3">
    <source>
        <dbReference type="Proteomes" id="UP000634476"/>
    </source>
</evidence>
<name>A0A8J3WQJ5_9ACTN</name>
<gene>
    <name evidence="2" type="ORF">Pta02_01740</name>
</gene>
<accession>A0A8J3WQJ5</accession>
<dbReference type="RefSeq" id="WP_203872662.1">
    <property type="nucleotide sequence ID" value="NZ_BOOK01000001.1"/>
</dbReference>
<dbReference type="AlphaFoldDB" id="A0A8J3WQJ5"/>
<evidence type="ECO:0000256" key="1">
    <source>
        <dbReference type="SAM" id="Phobius"/>
    </source>
</evidence>
<feature type="transmembrane region" description="Helical" evidence="1">
    <location>
        <begin position="12"/>
        <end position="36"/>
    </location>
</feature>
<sequence length="209" mass="23544">MSSGSRTPRRLLVRQAVSVVAATFLVVYLVLVPLGFVEQDHRLSTPEILLAVAVIVLSQYSVEDLTVDASGASRIRLRRIENRQRAIESDIKVLQVALSGIVTKHELRHLRGLDSEGPFDVQYSNHMVRELERLDAMRFVVPVQQAGINAIRRDHEAPDDRFDLQDYVRITNRGREYLKLLDAVAAQGDQTWLDDIAPQEGEAPRPDQA</sequence>
<keyword evidence="1" id="KW-0812">Transmembrane</keyword>
<dbReference type="EMBL" id="BOOK01000001">
    <property type="protein sequence ID" value="GIH98165.1"/>
    <property type="molecule type" value="Genomic_DNA"/>
</dbReference>
<keyword evidence="1" id="KW-0472">Membrane</keyword>
<dbReference type="Proteomes" id="UP000634476">
    <property type="component" value="Unassembled WGS sequence"/>
</dbReference>
<organism evidence="2 3">
    <name type="scientific">Planobispora takensis</name>
    <dbReference type="NCBI Taxonomy" id="1367882"/>
    <lineage>
        <taxon>Bacteria</taxon>
        <taxon>Bacillati</taxon>
        <taxon>Actinomycetota</taxon>
        <taxon>Actinomycetes</taxon>
        <taxon>Streptosporangiales</taxon>
        <taxon>Streptosporangiaceae</taxon>
        <taxon>Planobispora</taxon>
    </lineage>
</organism>
<keyword evidence="1" id="KW-1133">Transmembrane helix</keyword>
<comment type="caution">
    <text evidence="2">The sequence shown here is derived from an EMBL/GenBank/DDBJ whole genome shotgun (WGS) entry which is preliminary data.</text>
</comment>
<proteinExistence type="predicted"/>
<evidence type="ECO:0000313" key="2">
    <source>
        <dbReference type="EMBL" id="GIH98165.1"/>
    </source>
</evidence>
<protein>
    <submittedName>
        <fullName evidence="2">Uncharacterized protein</fullName>
    </submittedName>
</protein>
<keyword evidence="3" id="KW-1185">Reference proteome</keyword>
<reference evidence="2" key="1">
    <citation type="submission" date="2021-01" db="EMBL/GenBank/DDBJ databases">
        <title>Whole genome shotgun sequence of Planobispora takensis NBRC 109077.</title>
        <authorList>
            <person name="Komaki H."/>
            <person name="Tamura T."/>
        </authorList>
    </citation>
    <scope>NUCLEOTIDE SEQUENCE</scope>
    <source>
        <strain evidence="2">NBRC 109077</strain>
    </source>
</reference>